<reference evidence="2 3" key="1">
    <citation type="submission" date="2021-06" db="EMBL/GenBank/DDBJ databases">
        <title>Caerostris darwini draft genome.</title>
        <authorList>
            <person name="Kono N."/>
            <person name="Arakawa K."/>
        </authorList>
    </citation>
    <scope>NUCLEOTIDE SEQUENCE [LARGE SCALE GENOMIC DNA]</scope>
</reference>
<name>A0AAV4RS99_9ARAC</name>
<feature type="compositionally biased region" description="Polar residues" evidence="1">
    <location>
        <begin position="13"/>
        <end position="37"/>
    </location>
</feature>
<protein>
    <submittedName>
        <fullName evidence="2">Uncharacterized protein</fullName>
    </submittedName>
</protein>
<comment type="caution">
    <text evidence="2">The sequence shown here is derived from an EMBL/GenBank/DDBJ whole genome shotgun (WGS) entry which is preliminary data.</text>
</comment>
<dbReference type="EMBL" id="BPLQ01006695">
    <property type="protein sequence ID" value="GIY24454.1"/>
    <property type="molecule type" value="Genomic_DNA"/>
</dbReference>
<proteinExistence type="predicted"/>
<accession>A0AAV4RS99</accession>
<dbReference type="Proteomes" id="UP001054837">
    <property type="component" value="Unassembled WGS sequence"/>
</dbReference>
<gene>
    <name evidence="2" type="ORF">CDAR_169931</name>
</gene>
<evidence type="ECO:0000313" key="2">
    <source>
        <dbReference type="EMBL" id="GIY24454.1"/>
    </source>
</evidence>
<sequence length="107" mass="11690">MPCSLIGADNEVPHQTQTRCLNNRPTTRSGQRPSSFLSRGAGWDRCREKPRGWSDGEGWGGGAMRDLAERCPRPLLVFRSVSSGSLFFSRGNFANYLKEGLSAPSGS</sequence>
<dbReference type="AlphaFoldDB" id="A0AAV4RS99"/>
<evidence type="ECO:0000313" key="3">
    <source>
        <dbReference type="Proteomes" id="UP001054837"/>
    </source>
</evidence>
<organism evidence="2 3">
    <name type="scientific">Caerostris darwini</name>
    <dbReference type="NCBI Taxonomy" id="1538125"/>
    <lineage>
        <taxon>Eukaryota</taxon>
        <taxon>Metazoa</taxon>
        <taxon>Ecdysozoa</taxon>
        <taxon>Arthropoda</taxon>
        <taxon>Chelicerata</taxon>
        <taxon>Arachnida</taxon>
        <taxon>Araneae</taxon>
        <taxon>Araneomorphae</taxon>
        <taxon>Entelegynae</taxon>
        <taxon>Araneoidea</taxon>
        <taxon>Araneidae</taxon>
        <taxon>Caerostris</taxon>
    </lineage>
</organism>
<feature type="region of interest" description="Disordered" evidence="1">
    <location>
        <begin position="1"/>
        <end position="49"/>
    </location>
</feature>
<evidence type="ECO:0000256" key="1">
    <source>
        <dbReference type="SAM" id="MobiDB-lite"/>
    </source>
</evidence>
<keyword evidence="3" id="KW-1185">Reference proteome</keyword>